<evidence type="ECO:0000313" key="1">
    <source>
        <dbReference type="EMBL" id="KAK8379616.1"/>
    </source>
</evidence>
<comment type="caution">
    <text evidence="1">The sequence shown here is derived from an EMBL/GenBank/DDBJ whole genome shotgun (WGS) entry which is preliminary data.</text>
</comment>
<gene>
    <name evidence="1" type="ORF">O3P69_019522</name>
</gene>
<name>A0AAW0SWY7_SCYPA</name>
<proteinExistence type="predicted"/>
<dbReference type="Proteomes" id="UP001487740">
    <property type="component" value="Unassembled WGS sequence"/>
</dbReference>
<accession>A0AAW0SWY7</accession>
<protein>
    <submittedName>
        <fullName evidence="1">Uncharacterized protein</fullName>
    </submittedName>
</protein>
<organism evidence="1 2">
    <name type="scientific">Scylla paramamosain</name>
    <name type="common">Mud crab</name>
    <dbReference type="NCBI Taxonomy" id="85552"/>
    <lineage>
        <taxon>Eukaryota</taxon>
        <taxon>Metazoa</taxon>
        <taxon>Ecdysozoa</taxon>
        <taxon>Arthropoda</taxon>
        <taxon>Crustacea</taxon>
        <taxon>Multicrustacea</taxon>
        <taxon>Malacostraca</taxon>
        <taxon>Eumalacostraca</taxon>
        <taxon>Eucarida</taxon>
        <taxon>Decapoda</taxon>
        <taxon>Pleocyemata</taxon>
        <taxon>Brachyura</taxon>
        <taxon>Eubrachyura</taxon>
        <taxon>Portunoidea</taxon>
        <taxon>Portunidae</taxon>
        <taxon>Portuninae</taxon>
        <taxon>Scylla</taxon>
    </lineage>
</organism>
<sequence length="84" mass="9430">MKQRPRREAVEAEGSALVKFVTFSFLDLPQHRVLVTPSARRQLYLPRGQWVLVQASNGMCLARLQGVEEPGCLPPYSSARLPHS</sequence>
<dbReference type="EMBL" id="JARAKH010000043">
    <property type="protein sequence ID" value="KAK8379616.1"/>
    <property type="molecule type" value="Genomic_DNA"/>
</dbReference>
<dbReference type="AlphaFoldDB" id="A0AAW0SWY7"/>
<evidence type="ECO:0000313" key="2">
    <source>
        <dbReference type="Proteomes" id="UP001487740"/>
    </source>
</evidence>
<keyword evidence="2" id="KW-1185">Reference proteome</keyword>
<reference evidence="1 2" key="1">
    <citation type="submission" date="2023-03" db="EMBL/GenBank/DDBJ databases">
        <title>High-quality genome of Scylla paramamosain provides insights in environmental adaptation.</title>
        <authorList>
            <person name="Zhang L."/>
        </authorList>
    </citation>
    <scope>NUCLEOTIDE SEQUENCE [LARGE SCALE GENOMIC DNA]</scope>
    <source>
        <strain evidence="1">LZ_2023a</strain>
        <tissue evidence="1">Muscle</tissue>
    </source>
</reference>